<evidence type="ECO:0000259" key="5">
    <source>
        <dbReference type="PROSITE" id="PS50404"/>
    </source>
</evidence>
<gene>
    <name evidence="7" type="ORF">EJ04DRAFT_608620</name>
</gene>
<dbReference type="InterPro" id="IPR036282">
    <property type="entry name" value="Glutathione-S-Trfase_C_sf"/>
</dbReference>
<dbReference type="SUPFAM" id="SSF47616">
    <property type="entry name" value="GST C-terminal domain-like"/>
    <property type="match status" value="1"/>
</dbReference>
<dbReference type="PANTHER" id="PTHR44051">
    <property type="entry name" value="GLUTATHIONE S-TRANSFERASE-RELATED"/>
    <property type="match status" value="1"/>
</dbReference>
<dbReference type="PROSITE" id="PS50404">
    <property type="entry name" value="GST_NTER"/>
    <property type="match status" value="1"/>
</dbReference>
<feature type="domain" description="GST N-terminal" evidence="5">
    <location>
        <begin position="38"/>
        <end position="119"/>
    </location>
</feature>
<dbReference type="Gene3D" id="1.20.1050.10">
    <property type="match status" value="1"/>
</dbReference>
<dbReference type="EC" id="2.5.1.18" evidence="2"/>
<dbReference type="Proteomes" id="UP000799444">
    <property type="component" value="Unassembled WGS sequence"/>
</dbReference>
<evidence type="ECO:0000313" key="8">
    <source>
        <dbReference type="Proteomes" id="UP000799444"/>
    </source>
</evidence>
<dbReference type="InterPro" id="IPR036249">
    <property type="entry name" value="Thioredoxin-like_sf"/>
</dbReference>
<name>A0A9P4QTM2_9PLEO</name>
<dbReference type="CDD" id="cd10293">
    <property type="entry name" value="GST_C_Ure2p"/>
    <property type="match status" value="1"/>
</dbReference>
<dbReference type="PROSITE" id="PS50405">
    <property type="entry name" value="GST_CTER"/>
    <property type="match status" value="1"/>
</dbReference>
<dbReference type="InterPro" id="IPR004045">
    <property type="entry name" value="Glutathione_S-Trfase_N"/>
</dbReference>
<dbReference type="SFLD" id="SFLDG01151">
    <property type="entry name" value="Main.2:_Nu-like"/>
    <property type="match status" value="1"/>
</dbReference>
<dbReference type="AlphaFoldDB" id="A0A9P4QTM2"/>
<evidence type="ECO:0000256" key="4">
    <source>
        <dbReference type="ARBA" id="ARBA00047960"/>
    </source>
</evidence>
<comment type="caution">
    <text evidence="7">The sequence shown here is derived from an EMBL/GenBank/DDBJ whole genome shotgun (WGS) entry which is preliminary data.</text>
</comment>
<evidence type="ECO:0000259" key="6">
    <source>
        <dbReference type="PROSITE" id="PS50405"/>
    </source>
</evidence>
<reference evidence="7" key="1">
    <citation type="journal article" date="2020" name="Stud. Mycol.">
        <title>101 Dothideomycetes genomes: a test case for predicting lifestyles and emergence of pathogens.</title>
        <authorList>
            <person name="Haridas S."/>
            <person name="Albert R."/>
            <person name="Binder M."/>
            <person name="Bloem J."/>
            <person name="Labutti K."/>
            <person name="Salamov A."/>
            <person name="Andreopoulos B."/>
            <person name="Baker S."/>
            <person name="Barry K."/>
            <person name="Bills G."/>
            <person name="Bluhm B."/>
            <person name="Cannon C."/>
            <person name="Castanera R."/>
            <person name="Culley D."/>
            <person name="Daum C."/>
            <person name="Ezra D."/>
            <person name="Gonzalez J."/>
            <person name="Henrissat B."/>
            <person name="Kuo A."/>
            <person name="Liang C."/>
            <person name="Lipzen A."/>
            <person name="Lutzoni F."/>
            <person name="Magnuson J."/>
            <person name="Mondo S."/>
            <person name="Nolan M."/>
            <person name="Ohm R."/>
            <person name="Pangilinan J."/>
            <person name="Park H.-J."/>
            <person name="Ramirez L."/>
            <person name="Alfaro M."/>
            <person name="Sun H."/>
            <person name="Tritt A."/>
            <person name="Yoshinaga Y."/>
            <person name="Zwiers L.-H."/>
            <person name="Turgeon B."/>
            <person name="Goodwin S."/>
            <person name="Spatafora J."/>
            <person name="Crous P."/>
            <person name="Grigoriev I."/>
        </authorList>
    </citation>
    <scope>NUCLEOTIDE SEQUENCE</scope>
    <source>
        <strain evidence="7">CBS 125425</strain>
    </source>
</reference>
<evidence type="ECO:0000256" key="3">
    <source>
        <dbReference type="ARBA" id="ARBA00022679"/>
    </source>
</evidence>
<organism evidence="7 8">
    <name type="scientific">Polyplosphaeria fusca</name>
    <dbReference type="NCBI Taxonomy" id="682080"/>
    <lineage>
        <taxon>Eukaryota</taxon>
        <taxon>Fungi</taxon>
        <taxon>Dikarya</taxon>
        <taxon>Ascomycota</taxon>
        <taxon>Pezizomycotina</taxon>
        <taxon>Dothideomycetes</taxon>
        <taxon>Pleosporomycetidae</taxon>
        <taxon>Pleosporales</taxon>
        <taxon>Tetraplosphaeriaceae</taxon>
        <taxon>Polyplosphaeria</taxon>
    </lineage>
</organism>
<dbReference type="OrthoDB" id="422574at2759"/>
<feature type="domain" description="GST C-terminal" evidence="6">
    <location>
        <begin position="125"/>
        <end position="255"/>
    </location>
</feature>
<dbReference type="Pfam" id="PF13409">
    <property type="entry name" value="GST_N_2"/>
    <property type="match status" value="1"/>
</dbReference>
<dbReference type="InterPro" id="IPR010987">
    <property type="entry name" value="Glutathione-S-Trfase_C-like"/>
</dbReference>
<sequence length="288" mass="32465">MCVPPVMSHSGTAMLVDSNFQAEGGMCPCPCPRTSPFRPPNEIASAPGPNPWKVILVLEELHIPYEIKSIKFQDIKAKPLIDLNPNGRVPAIQDPNTGLVLWETGAIILYLVEQYDVAKKLTYETVQEKSHVQQWLMFQVSGQGPYYGQATWFHVLHSEKLPSAVNRYVEEAKRICGVLEKGLTDKKWLVGDKMTVADLAFVPWNDRLDVVLMCPEESKFDSFPQVKAWHESMIARPSWKKAMDIRAKLMDEQGLMWNGMPKGVSNMDEYQANIKAEKDANAEAEAFT</sequence>
<evidence type="ECO:0000313" key="7">
    <source>
        <dbReference type="EMBL" id="KAF2732230.1"/>
    </source>
</evidence>
<evidence type="ECO:0000256" key="2">
    <source>
        <dbReference type="ARBA" id="ARBA00012452"/>
    </source>
</evidence>
<dbReference type="SFLD" id="SFLDG00358">
    <property type="entry name" value="Main_(cytGST)"/>
    <property type="match status" value="1"/>
</dbReference>
<dbReference type="SFLD" id="SFLDS00019">
    <property type="entry name" value="Glutathione_Transferase_(cytos"/>
    <property type="match status" value="1"/>
</dbReference>
<dbReference type="InterPro" id="IPR040079">
    <property type="entry name" value="Glutathione_S-Trfase"/>
</dbReference>
<dbReference type="GO" id="GO:0004364">
    <property type="term" value="F:glutathione transferase activity"/>
    <property type="evidence" value="ECO:0007669"/>
    <property type="project" value="UniProtKB-EC"/>
</dbReference>
<accession>A0A9P4QTM2</accession>
<dbReference type="EMBL" id="ML996180">
    <property type="protein sequence ID" value="KAF2732230.1"/>
    <property type="molecule type" value="Genomic_DNA"/>
</dbReference>
<dbReference type="Gene3D" id="3.40.30.10">
    <property type="entry name" value="Glutaredoxin"/>
    <property type="match status" value="1"/>
</dbReference>
<proteinExistence type="inferred from homology"/>
<comment type="catalytic activity">
    <reaction evidence="4">
        <text>RX + glutathione = an S-substituted glutathione + a halide anion + H(+)</text>
        <dbReference type="Rhea" id="RHEA:16437"/>
        <dbReference type="ChEBI" id="CHEBI:15378"/>
        <dbReference type="ChEBI" id="CHEBI:16042"/>
        <dbReference type="ChEBI" id="CHEBI:17792"/>
        <dbReference type="ChEBI" id="CHEBI:57925"/>
        <dbReference type="ChEBI" id="CHEBI:90779"/>
        <dbReference type="EC" id="2.5.1.18"/>
    </reaction>
</comment>
<dbReference type="InterPro" id="IPR004046">
    <property type="entry name" value="GST_C"/>
</dbReference>
<dbReference type="CDD" id="cd03048">
    <property type="entry name" value="GST_N_Ure2p_like"/>
    <property type="match status" value="1"/>
</dbReference>
<evidence type="ECO:0000256" key="1">
    <source>
        <dbReference type="ARBA" id="ARBA00007409"/>
    </source>
</evidence>
<dbReference type="Pfam" id="PF00043">
    <property type="entry name" value="GST_C"/>
    <property type="match status" value="1"/>
</dbReference>
<dbReference type="PANTHER" id="PTHR44051:SF20">
    <property type="entry name" value="GLUTATHIONE TRANSFERASE 1 (EUROFUNG)"/>
    <property type="match status" value="1"/>
</dbReference>
<keyword evidence="3" id="KW-0808">Transferase</keyword>
<keyword evidence="8" id="KW-1185">Reference proteome</keyword>
<dbReference type="SUPFAM" id="SSF52833">
    <property type="entry name" value="Thioredoxin-like"/>
    <property type="match status" value="1"/>
</dbReference>
<protein>
    <recommendedName>
        <fullName evidence="2">glutathione transferase</fullName>
        <ecNumber evidence="2">2.5.1.18</ecNumber>
    </recommendedName>
</protein>
<comment type="similarity">
    <text evidence="1">Belongs to the GST superfamily.</text>
</comment>